<gene>
    <name evidence="3" type="ORF">ZIOFF_009386</name>
</gene>
<sequence length="106" mass="11999">MAGALTEMWSRSATRGMRTEQGGPEAEEMWSQTGVGDGWHIENGSVSGGEGASRRDREIGDENRDFRVYRRSEVEWVFSNLLICDAVMAYGLAEMFVSSDYWDLYM</sequence>
<dbReference type="Proteomes" id="UP000734854">
    <property type="component" value="Unassembled WGS sequence"/>
</dbReference>
<comment type="caution">
    <text evidence="3">The sequence shown here is derived from an EMBL/GenBank/DDBJ whole genome shotgun (WGS) entry which is preliminary data.</text>
</comment>
<keyword evidence="2" id="KW-0472">Membrane</keyword>
<evidence type="ECO:0000313" key="4">
    <source>
        <dbReference type="Proteomes" id="UP000734854"/>
    </source>
</evidence>
<dbReference type="EMBL" id="JACMSC010000003">
    <property type="protein sequence ID" value="KAG6527289.1"/>
    <property type="molecule type" value="Genomic_DNA"/>
</dbReference>
<feature type="region of interest" description="Disordered" evidence="1">
    <location>
        <begin position="1"/>
        <end position="57"/>
    </location>
</feature>
<keyword evidence="4" id="KW-1185">Reference proteome</keyword>
<accession>A0A8J5HFI5</accession>
<keyword evidence="2" id="KW-1133">Transmembrane helix</keyword>
<feature type="transmembrane region" description="Helical" evidence="2">
    <location>
        <begin position="76"/>
        <end position="97"/>
    </location>
</feature>
<evidence type="ECO:0000256" key="2">
    <source>
        <dbReference type="SAM" id="Phobius"/>
    </source>
</evidence>
<protein>
    <submittedName>
        <fullName evidence="3">Uncharacterized protein</fullName>
    </submittedName>
</protein>
<dbReference type="AlphaFoldDB" id="A0A8J5HFI5"/>
<evidence type="ECO:0000256" key="1">
    <source>
        <dbReference type="SAM" id="MobiDB-lite"/>
    </source>
</evidence>
<organism evidence="3 4">
    <name type="scientific">Zingiber officinale</name>
    <name type="common">Ginger</name>
    <name type="synonym">Amomum zingiber</name>
    <dbReference type="NCBI Taxonomy" id="94328"/>
    <lineage>
        <taxon>Eukaryota</taxon>
        <taxon>Viridiplantae</taxon>
        <taxon>Streptophyta</taxon>
        <taxon>Embryophyta</taxon>
        <taxon>Tracheophyta</taxon>
        <taxon>Spermatophyta</taxon>
        <taxon>Magnoliopsida</taxon>
        <taxon>Liliopsida</taxon>
        <taxon>Zingiberales</taxon>
        <taxon>Zingiberaceae</taxon>
        <taxon>Zingiber</taxon>
    </lineage>
</organism>
<reference evidence="3 4" key="1">
    <citation type="submission" date="2020-08" db="EMBL/GenBank/DDBJ databases">
        <title>Plant Genome Project.</title>
        <authorList>
            <person name="Zhang R.-G."/>
        </authorList>
    </citation>
    <scope>NUCLEOTIDE SEQUENCE [LARGE SCALE GENOMIC DNA]</scope>
    <source>
        <tissue evidence="3">Rhizome</tissue>
    </source>
</reference>
<proteinExistence type="predicted"/>
<evidence type="ECO:0000313" key="3">
    <source>
        <dbReference type="EMBL" id="KAG6527289.1"/>
    </source>
</evidence>
<keyword evidence="2" id="KW-0812">Transmembrane</keyword>
<name>A0A8J5HFI5_ZINOF</name>